<dbReference type="Proteomes" id="UP000044136">
    <property type="component" value="Unassembled WGS sequence"/>
</dbReference>
<dbReference type="FunFam" id="3.30.70.270:FF:000001">
    <property type="entry name" value="Diguanylate cyclase domain protein"/>
    <property type="match status" value="1"/>
</dbReference>
<keyword evidence="4" id="KW-1185">Reference proteome</keyword>
<keyword evidence="1" id="KW-1133">Transmembrane helix</keyword>
<dbReference type="GO" id="GO:0052621">
    <property type="term" value="F:diguanylate cyclase activity"/>
    <property type="evidence" value="ECO:0007669"/>
    <property type="project" value="TreeGrafter"/>
</dbReference>
<evidence type="ECO:0000256" key="1">
    <source>
        <dbReference type="SAM" id="Phobius"/>
    </source>
</evidence>
<name>A0A078M8K4_9STAP</name>
<dbReference type="InterPro" id="IPR000160">
    <property type="entry name" value="GGDEF_dom"/>
</dbReference>
<dbReference type="eggNOG" id="COG3706">
    <property type="taxonomic scope" value="Bacteria"/>
</dbReference>
<feature type="domain" description="GGDEF" evidence="2">
    <location>
        <begin position="221"/>
        <end position="356"/>
    </location>
</feature>
<dbReference type="STRING" id="1461582.BN1048_01198"/>
<dbReference type="PANTHER" id="PTHR45138">
    <property type="entry name" value="REGULATORY COMPONENTS OF SENSORY TRANSDUCTION SYSTEM"/>
    <property type="match status" value="1"/>
</dbReference>
<feature type="transmembrane region" description="Helical" evidence="1">
    <location>
        <begin position="129"/>
        <end position="150"/>
    </location>
</feature>
<dbReference type="Gene3D" id="3.30.70.270">
    <property type="match status" value="1"/>
</dbReference>
<keyword evidence="1" id="KW-0812">Transmembrane</keyword>
<reference evidence="3 4" key="1">
    <citation type="submission" date="2014-07" db="EMBL/GenBank/DDBJ databases">
        <authorList>
            <person name="Urmite Genomes Urmite Genomes"/>
        </authorList>
    </citation>
    <scope>NUCLEOTIDE SEQUENCE [LARGE SCALE GENOMIC DNA]</scope>
    <source>
        <strain evidence="3 4">13MG44_air</strain>
    </source>
</reference>
<dbReference type="InterPro" id="IPR029787">
    <property type="entry name" value="Nucleotide_cyclase"/>
</dbReference>
<proteinExistence type="predicted"/>
<feature type="transmembrane region" description="Helical" evidence="1">
    <location>
        <begin position="162"/>
        <end position="182"/>
    </location>
</feature>
<gene>
    <name evidence="3" type="primary">ydaM_2</name>
    <name evidence="3" type="ORF">BN1048_01198</name>
</gene>
<dbReference type="NCBIfam" id="TIGR00254">
    <property type="entry name" value="GGDEF"/>
    <property type="match status" value="1"/>
</dbReference>
<dbReference type="GO" id="GO:0005886">
    <property type="term" value="C:plasma membrane"/>
    <property type="evidence" value="ECO:0007669"/>
    <property type="project" value="TreeGrafter"/>
</dbReference>
<dbReference type="InterPro" id="IPR050469">
    <property type="entry name" value="Diguanylate_Cyclase"/>
</dbReference>
<dbReference type="CDD" id="cd01949">
    <property type="entry name" value="GGDEF"/>
    <property type="match status" value="1"/>
</dbReference>
<dbReference type="GO" id="GO:1902201">
    <property type="term" value="P:negative regulation of bacterial-type flagellum-dependent cell motility"/>
    <property type="evidence" value="ECO:0007669"/>
    <property type="project" value="TreeGrafter"/>
</dbReference>
<dbReference type="EMBL" id="CCSE01000001">
    <property type="protein sequence ID" value="CEA01006.1"/>
    <property type="molecule type" value="Genomic_DNA"/>
</dbReference>
<dbReference type="InterPro" id="IPR043128">
    <property type="entry name" value="Rev_trsase/Diguanyl_cyclase"/>
</dbReference>
<dbReference type="SMART" id="SM00267">
    <property type="entry name" value="GGDEF"/>
    <property type="match status" value="1"/>
</dbReference>
<dbReference type="HOGENOM" id="CLU_000445_11_1_9"/>
<dbReference type="RefSeq" id="WP_052108838.1">
    <property type="nucleotide sequence ID" value="NZ_CCSE01000001.1"/>
</dbReference>
<dbReference type="AlphaFoldDB" id="A0A078M8K4"/>
<evidence type="ECO:0000313" key="4">
    <source>
        <dbReference type="Proteomes" id="UP000044136"/>
    </source>
</evidence>
<protein>
    <submittedName>
        <fullName evidence="3">Putative diguanylate cyclase YdaM</fullName>
    </submittedName>
</protein>
<feature type="transmembrane region" description="Helical" evidence="1">
    <location>
        <begin position="34"/>
        <end position="56"/>
    </location>
</feature>
<feature type="transmembrane region" description="Helical" evidence="1">
    <location>
        <begin position="6"/>
        <end position="22"/>
    </location>
</feature>
<feature type="transmembrane region" description="Helical" evidence="1">
    <location>
        <begin position="62"/>
        <end position="94"/>
    </location>
</feature>
<keyword evidence="1" id="KW-0472">Membrane</keyword>
<dbReference type="Pfam" id="PF00990">
    <property type="entry name" value="GGDEF"/>
    <property type="match status" value="1"/>
</dbReference>
<dbReference type="PROSITE" id="PS50887">
    <property type="entry name" value="GGDEF"/>
    <property type="match status" value="1"/>
</dbReference>
<evidence type="ECO:0000259" key="2">
    <source>
        <dbReference type="PROSITE" id="PS50887"/>
    </source>
</evidence>
<dbReference type="GO" id="GO:0043709">
    <property type="term" value="P:cell adhesion involved in single-species biofilm formation"/>
    <property type="evidence" value="ECO:0007669"/>
    <property type="project" value="TreeGrafter"/>
</dbReference>
<feature type="transmembrane region" description="Helical" evidence="1">
    <location>
        <begin position="106"/>
        <end position="123"/>
    </location>
</feature>
<organism evidence="3 4">
    <name type="scientific">Jeotgalicoccus saudimassiliensis</name>
    <dbReference type="NCBI Taxonomy" id="1461582"/>
    <lineage>
        <taxon>Bacteria</taxon>
        <taxon>Bacillati</taxon>
        <taxon>Bacillota</taxon>
        <taxon>Bacilli</taxon>
        <taxon>Bacillales</taxon>
        <taxon>Staphylococcaceae</taxon>
        <taxon>Jeotgalicoccus</taxon>
    </lineage>
</organism>
<dbReference type="SUPFAM" id="SSF55073">
    <property type="entry name" value="Nucleotide cyclase"/>
    <property type="match status" value="1"/>
</dbReference>
<sequence>MILQVFTLVCVMMALQAIYYQIKIRLKLAMASNIYEKVLSGVFSALMAVILSFYAIEFSYGISIGLAVTSLIIGLIYSGQLTFTIGYVLYGFWYFLNPNGSPTLDFWSYLIIGLVLVSVNHPIRYLSVYFKAIISVITYAGLSAFFIYLVSRDISFTALSMSLYIILATIGVFAGVILITYMQNYKKMFDQMEFESMHDALTGLLNRRHFNLCINELKPENSVSMLMLDIDKFKNINDTYGHSAGDAVLQAVATDLKKEITDKHSIARTGGEEFAVILRKSTMNEAKVIAENVRRSVEELNINIDEIDHPLKVTVSIGISSYPEETDSIKNLYDTSDERLYFAKKLGRNQIQFSTPKEILTKLK</sequence>
<dbReference type="PANTHER" id="PTHR45138:SF9">
    <property type="entry name" value="DIGUANYLATE CYCLASE DGCM-RELATED"/>
    <property type="match status" value="1"/>
</dbReference>
<accession>A0A078M8K4</accession>
<evidence type="ECO:0000313" key="3">
    <source>
        <dbReference type="EMBL" id="CEA01006.1"/>
    </source>
</evidence>